<dbReference type="SUPFAM" id="SSF54913">
    <property type="entry name" value="GlnB-like"/>
    <property type="match status" value="1"/>
</dbReference>
<dbReference type="NCBIfam" id="TIGR03455">
    <property type="entry name" value="HisG_C-term"/>
    <property type="match status" value="1"/>
</dbReference>
<comment type="similarity">
    <text evidence="5 18">Belongs to the ATP phosphoribosyltransferase family. Long subfamily.</text>
</comment>
<evidence type="ECO:0000256" key="6">
    <source>
        <dbReference type="ARBA" id="ARBA00011946"/>
    </source>
</evidence>
<keyword evidence="11 18" id="KW-0808">Transferase</keyword>
<comment type="pathway">
    <text evidence="4 18">Amino-acid biosynthesis; L-histidine biosynthesis; L-histidine from 5-phospho-alpha-D-ribose 1-diphosphate: step 1/9.</text>
</comment>
<dbReference type="GO" id="GO:0005737">
    <property type="term" value="C:cytoplasm"/>
    <property type="evidence" value="ECO:0007669"/>
    <property type="project" value="UniProtKB-SubCell"/>
</dbReference>
<keyword evidence="14 18" id="KW-0067">ATP-binding</keyword>
<dbReference type="Gene3D" id="3.30.70.120">
    <property type="match status" value="1"/>
</dbReference>
<sequence length="295" mass="32734">MSAQPIIKLGVPKGSLEEATINLFDRAGWKIRKHTRNYFPDINDPEISASLCRVQEISDYISAGILDLGIVGLDWLHEVEHDKDVQIVSELTYSKTSNRPCRWVLAVGGDSPYQKPQDLAGKRIATELQGLTRKYFERLGIDVDIFYSWGATEAKVVEGLADGIVEVTETGTTIRAHGLRIIDEVMCSYPVLIANRAAWADPRKRAKIDQINLLLQGALRAENLVAIKMNAPAQRLDAILGMLPSLNSPTVSPLQDQQWLSVETVVNIDVVRDLIPKLRQVGAEGIIEYALNKVI</sequence>
<evidence type="ECO:0000259" key="19">
    <source>
        <dbReference type="Pfam" id="PF01634"/>
    </source>
</evidence>
<dbReference type="InterPro" id="IPR013820">
    <property type="entry name" value="ATP_PRibTrfase_cat"/>
</dbReference>
<dbReference type="GO" id="GO:0000105">
    <property type="term" value="P:L-histidine biosynthetic process"/>
    <property type="evidence" value="ECO:0007669"/>
    <property type="project" value="UniProtKB-UniRule"/>
</dbReference>
<comment type="function">
    <text evidence="17 18">Catalyzes the condensation of ATP and 5-phosphoribose 1-diphosphate to form N'-(5'-phosphoribosyl)-ATP (PR-ATP). Has a crucial role in the pathway because the rate of histidine biosynthesis seems to be controlled primarily by regulation of HisG enzymatic activity.</text>
</comment>
<dbReference type="InterPro" id="IPR020621">
    <property type="entry name" value="ATP-PRT_HisG_long"/>
</dbReference>
<dbReference type="InterPro" id="IPR013115">
    <property type="entry name" value="HisG_C"/>
</dbReference>
<keyword evidence="12 18" id="KW-0479">Metal-binding</keyword>
<protein>
    <recommendedName>
        <fullName evidence="7 18">ATP phosphoribosyltransferase</fullName>
        <shortName evidence="18">ATP-PRT</shortName>
        <shortName evidence="18">ATP-PRTase</shortName>
        <ecNumber evidence="6 18">2.4.2.17</ecNumber>
    </recommendedName>
</protein>
<dbReference type="InterPro" id="IPR018198">
    <property type="entry name" value="ATP_PRibTrfase_CS"/>
</dbReference>
<proteinExistence type="inferred from homology"/>
<organism evidence="21 22">
    <name type="scientific">Candidatus Desulfovibrio intestinavium</name>
    <dbReference type="NCBI Taxonomy" id="2838534"/>
    <lineage>
        <taxon>Bacteria</taxon>
        <taxon>Pseudomonadati</taxon>
        <taxon>Thermodesulfobacteriota</taxon>
        <taxon>Desulfovibrionia</taxon>
        <taxon>Desulfovibrionales</taxon>
        <taxon>Desulfovibrionaceae</taxon>
        <taxon>Desulfovibrio</taxon>
    </lineage>
</organism>
<dbReference type="PANTHER" id="PTHR21403">
    <property type="entry name" value="ATP PHOSPHORIBOSYLTRANSFERASE ATP-PRTASE"/>
    <property type="match status" value="1"/>
</dbReference>
<dbReference type="NCBIfam" id="TIGR00070">
    <property type="entry name" value="hisG"/>
    <property type="match status" value="1"/>
</dbReference>
<evidence type="ECO:0000256" key="14">
    <source>
        <dbReference type="ARBA" id="ARBA00022840"/>
    </source>
</evidence>
<keyword evidence="10 18" id="KW-0328">Glycosyltransferase</keyword>
<evidence type="ECO:0000256" key="12">
    <source>
        <dbReference type="ARBA" id="ARBA00022723"/>
    </source>
</evidence>
<comment type="activity regulation">
    <text evidence="18">Feedback inhibited by histidine.</text>
</comment>
<evidence type="ECO:0000256" key="5">
    <source>
        <dbReference type="ARBA" id="ARBA00007955"/>
    </source>
</evidence>
<dbReference type="GO" id="GO:0005524">
    <property type="term" value="F:ATP binding"/>
    <property type="evidence" value="ECO:0007669"/>
    <property type="project" value="UniProtKB-KW"/>
</dbReference>
<name>A0A9D2HJP6_9BACT</name>
<keyword evidence="15 18" id="KW-0460">Magnesium</keyword>
<evidence type="ECO:0000313" key="21">
    <source>
        <dbReference type="EMBL" id="HJA78216.1"/>
    </source>
</evidence>
<evidence type="ECO:0000256" key="3">
    <source>
        <dbReference type="ARBA" id="ARBA00004496"/>
    </source>
</evidence>
<keyword evidence="9 18" id="KW-0028">Amino-acid biosynthesis</keyword>
<dbReference type="Pfam" id="PF01634">
    <property type="entry name" value="HisG"/>
    <property type="match status" value="1"/>
</dbReference>
<dbReference type="GO" id="GO:0003879">
    <property type="term" value="F:ATP phosphoribosyltransferase activity"/>
    <property type="evidence" value="ECO:0007669"/>
    <property type="project" value="UniProtKB-UniRule"/>
</dbReference>
<dbReference type="EMBL" id="DWZD01000011">
    <property type="protein sequence ID" value="HJA78216.1"/>
    <property type="molecule type" value="Genomic_DNA"/>
</dbReference>
<evidence type="ECO:0000256" key="7">
    <source>
        <dbReference type="ARBA" id="ARBA00020998"/>
    </source>
</evidence>
<evidence type="ECO:0000256" key="8">
    <source>
        <dbReference type="ARBA" id="ARBA00022490"/>
    </source>
</evidence>
<dbReference type="EC" id="2.4.2.17" evidence="6 18"/>
<dbReference type="HAMAP" id="MF_00079">
    <property type="entry name" value="HisG_Long"/>
    <property type="match status" value="1"/>
</dbReference>
<evidence type="ECO:0000256" key="1">
    <source>
        <dbReference type="ARBA" id="ARBA00000915"/>
    </source>
</evidence>
<feature type="domain" description="ATP phosphoribosyltransferase catalytic" evidence="19">
    <location>
        <begin position="53"/>
        <end position="216"/>
    </location>
</feature>
<evidence type="ECO:0000256" key="16">
    <source>
        <dbReference type="ARBA" id="ARBA00023102"/>
    </source>
</evidence>
<evidence type="ECO:0000256" key="17">
    <source>
        <dbReference type="ARBA" id="ARBA00024861"/>
    </source>
</evidence>
<dbReference type="InterPro" id="IPR011322">
    <property type="entry name" value="N-reg_PII-like_a/b"/>
</dbReference>
<gene>
    <name evidence="18" type="primary">hisG</name>
    <name evidence="21" type="ORF">H9784_01405</name>
</gene>
<keyword evidence="13 18" id="KW-0547">Nucleotide-binding</keyword>
<dbReference type="InterPro" id="IPR001348">
    <property type="entry name" value="ATP_PRibTrfase_HisG"/>
</dbReference>
<evidence type="ECO:0000256" key="13">
    <source>
        <dbReference type="ARBA" id="ARBA00022741"/>
    </source>
</evidence>
<reference evidence="21" key="1">
    <citation type="journal article" date="2021" name="PeerJ">
        <title>Extensive microbial diversity within the chicken gut microbiome revealed by metagenomics and culture.</title>
        <authorList>
            <person name="Gilroy R."/>
            <person name="Ravi A."/>
            <person name="Getino M."/>
            <person name="Pursley I."/>
            <person name="Horton D.L."/>
            <person name="Alikhan N.F."/>
            <person name="Baker D."/>
            <person name="Gharbi K."/>
            <person name="Hall N."/>
            <person name="Watson M."/>
            <person name="Adriaenssens E.M."/>
            <person name="Foster-Nyarko E."/>
            <person name="Jarju S."/>
            <person name="Secka A."/>
            <person name="Antonio M."/>
            <person name="Oren A."/>
            <person name="Chaudhuri R.R."/>
            <person name="La Ragione R."/>
            <person name="Hildebrand F."/>
            <person name="Pallen M.J."/>
        </authorList>
    </citation>
    <scope>NUCLEOTIDE SEQUENCE</scope>
    <source>
        <strain evidence="21">5032</strain>
    </source>
</reference>
<evidence type="ECO:0000256" key="2">
    <source>
        <dbReference type="ARBA" id="ARBA00001946"/>
    </source>
</evidence>
<dbReference type="Pfam" id="PF08029">
    <property type="entry name" value="HisG_C"/>
    <property type="match status" value="1"/>
</dbReference>
<dbReference type="PANTHER" id="PTHR21403:SF10">
    <property type="entry name" value="ATP PHOSPHORIBOSYLTRANSFERASE"/>
    <property type="match status" value="1"/>
</dbReference>
<keyword evidence="16 18" id="KW-0368">Histidine biosynthesis</keyword>
<dbReference type="GO" id="GO:0000287">
    <property type="term" value="F:magnesium ion binding"/>
    <property type="evidence" value="ECO:0007669"/>
    <property type="project" value="UniProtKB-UniRule"/>
</dbReference>
<evidence type="ECO:0000259" key="20">
    <source>
        <dbReference type="Pfam" id="PF08029"/>
    </source>
</evidence>
<dbReference type="InterPro" id="IPR015867">
    <property type="entry name" value="N-reg_PII/ATP_PRibTrfase_C"/>
</dbReference>
<evidence type="ECO:0000313" key="22">
    <source>
        <dbReference type="Proteomes" id="UP000823821"/>
    </source>
</evidence>
<evidence type="ECO:0000256" key="11">
    <source>
        <dbReference type="ARBA" id="ARBA00022679"/>
    </source>
</evidence>
<evidence type="ECO:0000256" key="18">
    <source>
        <dbReference type="HAMAP-Rule" id="MF_00079"/>
    </source>
</evidence>
<dbReference type="AlphaFoldDB" id="A0A9D2HJP6"/>
<keyword evidence="8 18" id="KW-0963">Cytoplasm</keyword>
<comment type="subcellular location">
    <subcellularLocation>
        <location evidence="3 18">Cytoplasm</location>
    </subcellularLocation>
</comment>
<comment type="caution">
    <text evidence="21">The sequence shown here is derived from an EMBL/GenBank/DDBJ whole genome shotgun (WGS) entry which is preliminary data.</text>
</comment>
<dbReference type="FunFam" id="3.30.70.120:FF:000002">
    <property type="entry name" value="ATP phosphoribosyltransferase"/>
    <property type="match status" value="1"/>
</dbReference>
<dbReference type="SUPFAM" id="SSF53850">
    <property type="entry name" value="Periplasmic binding protein-like II"/>
    <property type="match status" value="1"/>
</dbReference>
<reference evidence="21" key="2">
    <citation type="submission" date="2021-04" db="EMBL/GenBank/DDBJ databases">
        <authorList>
            <person name="Gilroy R."/>
        </authorList>
    </citation>
    <scope>NUCLEOTIDE SEQUENCE</scope>
    <source>
        <strain evidence="21">5032</strain>
    </source>
</reference>
<evidence type="ECO:0000256" key="15">
    <source>
        <dbReference type="ARBA" id="ARBA00022842"/>
    </source>
</evidence>
<accession>A0A9D2HJP6</accession>
<comment type="cofactor">
    <cofactor evidence="2 18">
        <name>Mg(2+)</name>
        <dbReference type="ChEBI" id="CHEBI:18420"/>
    </cofactor>
</comment>
<comment type="catalytic activity">
    <reaction evidence="1 18">
        <text>1-(5-phospho-beta-D-ribosyl)-ATP + diphosphate = 5-phospho-alpha-D-ribose 1-diphosphate + ATP</text>
        <dbReference type="Rhea" id="RHEA:18473"/>
        <dbReference type="ChEBI" id="CHEBI:30616"/>
        <dbReference type="ChEBI" id="CHEBI:33019"/>
        <dbReference type="ChEBI" id="CHEBI:58017"/>
        <dbReference type="ChEBI" id="CHEBI:73183"/>
        <dbReference type="EC" id="2.4.2.17"/>
    </reaction>
</comment>
<feature type="domain" description="Histidine biosynthesis HisG C-terminal" evidence="20">
    <location>
        <begin position="221"/>
        <end position="293"/>
    </location>
</feature>
<evidence type="ECO:0000256" key="9">
    <source>
        <dbReference type="ARBA" id="ARBA00022605"/>
    </source>
</evidence>
<dbReference type="PROSITE" id="PS01316">
    <property type="entry name" value="ATP_P_PHORIBOSYLTR"/>
    <property type="match status" value="1"/>
</dbReference>
<evidence type="ECO:0000256" key="10">
    <source>
        <dbReference type="ARBA" id="ARBA00022676"/>
    </source>
</evidence>
<dbReference type="Proteomes" id="UP000823821">
    <property type="component" value="Unassembled WGS sequence"/>
</dbReference>
<evidence type="ECO:0000256" key="4">
    <source>
        <dbReference type="ARBA" id="ARBA00004667"/>
    </source>
</evidence>
<dbReference type="Gene3D" id="3.40.190.10">
    <property type="entry name" value="Periplasmic binding protein-like II"/>
    <property type="match status" value="2"/>
</dbReference>